<dbReference type="InterPro" id="IPR002195">
    <property type="entry name" value="Dihydroorotase_CS"/>
</dbReference>
<feature type="active site" evidence="5">
    <location>
        <position position="300"/>
    </location>
</feature>
<feature type="modified residue" description="N6-carboxylysine" evidence="5">
    <location>
        <position position="140"/>
    </location>
</feature>
<feature type="binding site" evidence="5">
    <location>
        <position position="304"/>
    </location>
    <ligand>
        <name>substrate</name>
    </ligand>
</feature>
<keyword evidence="4 5" id="KW-0665">Pyrimidine biosynthesis</keyword>
<dbReference type="InterPro" id="IPR011059">
    <property type="entry name" value="Metal-dep_hydrolase_composite"/>
</dbReference>
<gene>
    <name evidence="5" type="primary">pyrC</name>
    <name evidence="7" type="ORF">K8N75_01760</name>
</gene>
<comment type="similarity">
    <text evidence="1">Belongs to the metallo-dependent hydrolases superfamily. Hydantoinase/dihydropyrimidinase family.</text>
</comment>
<evidence type="ECO:0000256" key="3">
    <source>
        <dbReference type="ARBA" id="ARBA00022801"/>
    </source>
</evidence>
<dbReference type="PANTHER" id="PTHR43668:SF2">
    <property type="entry name" value="ALLANTOINASE"/>
    <property type="match status" value="1"/>
</dbReference>
<evidence type="ECO:0000256" key="5">
    <source>
        <dbReference type="HAMAP-Rule" id="MF_00220"/>
    </source>
</evidence>
<evidence type="ECO:0000256" key="4">
    <source>
        <dbReference type="ARBA" id="ARBA00022975"/>
    </source>
</evidence>
<feature type="binding site" evidence="5">
    <location>
        <begin position="318"/>
        <end position="319"/>
    </location>
    <ligand>
        <name>substrate</name>
    </ligand>
</feature>
<dbReference type="GO" id="GO:0006145">
    <property type="term" value="P:purine nucleobase catabolic process"/>
    <property type="evidence" value="ECO:0007669"/>
    <property type="project" value="TreeGrafter"/>
</dbReference>
<dbReference type="GO" id="GO:0008270">
    <property type="term" value="F:zinc ion binding"/>
    <property type="evidence" value="ECO:0007669"/>
    <property type="project" value="UniProtKB-UniRule"/>
</dbReference>
<evidence type="ECO:0000256" key="1">
    <source>
        <dbReference type="ARBA" id="ARBA00008829"/>
    </source>
</evidence>
<comment type="pathway">
    <text evidence="5">Pyrimidine metabolism; UMP biosynthesis via de novo pathway; (S)-dihydroorotate from bicarbonate: step 3/3.</text>
</comment>
<proteinExistence type="inferred from homology"/>
<feature type="binding site" evidence="5">
    <location>
        <begin position="58"/>
        <end position="60"/>
    </location>
    <ligand>
        <name>substrate</name>
    </ligand>
</feature>
<comment type="function">
    <text evidence="5">Catalyzes the reversible cyclization of carbamoyl aspartate to dihydroorotate.</text>
</comment>
<dbReference type="InterPro" id="IPR050138">
    <property type="entry name" value="DHOase/Allantoinase_Hydrolase"/>
</dbReference>
<evidence type="ECO:0000259" key="6">
    <source>
        <dbReference type="Pfam" id="PF01979"/>
    </source>
</evidence>
<keyword evidence="8" id="KW-1185">Reference proteome</keyword>
<dbReference type="Gene3D" id="2.30.40.10">
    <property type="entry name" value="Urease, subunit C, domain 1"/>
    <property type="match status" value="1"/>
</dbReference>
<dbReference type="InterPro" id="IPR006680">
    <property type="entry name" value="Amidohydro-rel"/>
</dbReference>
<dbReference type="NCBIfam" id="TIGR00857">
    <property type="entry name" value="pyrC_multi"/>
    <property type="match status" value="1"/>
</dbReference>
<dbReference type="GO" id="GO:0004151">
    <property type="term" value="F:dihydroorotase activity"/>
    <property type="evidence" value="ECO:0007669"/>
    <property type="project" value="UniProtKB-UniRule"/>
</dbReference>
<dbReference type="InterPro" id="IPR032466">
    <property type="entry name" value="Metal_Hydrolase"/>
</dbReference>
<keyword evidence="3 5" id="KW-0378">Hydrolase</keyword>
<dbReference type="Pfam" id="PF01979">
    <property type="entry name" value="Amidohydro_1"/>
    <property type="match status" value="1"/>
</dbReference>
<evidence type="ECO:0000313" key="7">
    <source>
        <dbReference type="EMBL" id="MBZ2164779.1"/>
    </source>
</evidence>
<dbReference type="EC" id="3.5.2.3" evidence="5"/>
<dbReference type="AlphaFoldDB" id="A0A8T5UVT8"/>
<feature type="binding site" evidence="5">
    <location>
        <position position="140"/>
    </location>
    <ligand>
        <name>Zn(2+)</name>
        <dbReference type="ChEBI" id="CHEBI:29105"/>
        <label>1</label>
    </ligand>
</feature>
<dbReference type="Proteomes" id="UP000825933">
    <property type="component" value="Unassembled WGS sequence"/>
</dbReference>
<dbReference type="SUPFAM" id="SSF51338">
    <property type="entry name" value="Composite domain of metallo-dependent hydrolases"/>
    <property type="match status" value="1"/>
</dbReference>
<organism evidence="7 8">
    <name type="scientific">Methanobacterium spitsbergense</name>
    <dbReference type="NCBI Taxonomy" id="2874285"/>
    <lineage>
        <taxon>Archaea</taxon>
        <taxon>Methanobacteriati</taxon>
        <taxon>Methanobacteriota</taxon>
        <taxon>Methanomada group</taxon>
        <taxon>Methanobacteria</taxon>
        <taxon>Methanobacteriales</taxon>
        <taxon>Methanobacteriaceae</taxon>
        <taxon>Methanobacterium</taxon>
    </lineage>
</organism>
<dbReference type="InterPro" id="IPR004722">
    <property type="entry name" value="DHOase"/>
</dbReference>
<dbReference type="PROSITE" id="PS00483">
    <property type="entry name" value="DIHYDROOROTASE_2"/>
    <property type="match status" value="1"/>
</dbReference>
<evidence type="ECO:0000256" key="2">
    <source>
        <dbReference type="ARBA" id="ARBA00022723"/>
    </source>
</evidence>
<dbReference type="CDD" id="cd01318">
    <property type="entry name" value="DHOase_IIb"/>
    <property type="match status" value="1"/>
</dbReference>
<dbReference type="PANTHER" id="PTHR43668">
    <property type="entry name" value="ALLANTOINASE"/>
    <property type="match status" value="1"/>
</dbReference>
<keyword evidence="5" id="KW-0862">Zinc</keyword>
<feature type="binding site" evidence="5">
    <location>
        <position position="174"/>
    </location>
    <ligand>
        <name>Zn(2+)</name>
        <dbReference type="ChEBI" id="CHEBI:29105"/>
        <label>2</label>
    </ligand>
</feature>
<comment type="similarity">
    <text evidence="5">Belongs to the metallo-dependent hydrolases superfamily. DHOase family. Class I DHOase subfamily.</text>
</comment>
<dbReference type="GO" id="GO:0005737">
    <property type="term" value="C:cytoplasm"/>
    <property type="evidence" value="ECO:0007669"/>
    <property type="project" value="TreeGrafter"/>
</dbReference>
<comment type="cofactor">
    <cofactor evidence="5">
        <name>Zn(2+)</name>
        <dbReference type="ChEBI" id="CHEBI:29105"/>
    </cofactor>
    <text evidence="5">Binds 2 Zn(2+) ions per subunit.</text>
</comment>
<protein>
    <recommendedName>
        <fullName evidence="5">Dihydroorotase</fullName>
        <shortName evidence="5">DHOase</shortName>
        <ecNumber evidence="5">3.5.2.3</ecNumber>
    </recommendedName>
</protein>
<feature type="binding site" evidence="5">
    <location>
        <position position="140"/>
    </location>
    <ligand>
        <name>Zn(2+)</name>
        <dbReference type="ChEBI" id="CHEBI:29105"/>
        <label>2</label>
    </ligand>
</feature>
<feature type="domain" description="Amidohydrolase-related" evidence="6">
    <location>
        <begin position="47"/>
        <end position="416"/>
    </location>
</feature>
<dbReference type="GO" id="GO:0004038">
    <property type="term" value="F:allantoinase activity"/>
    <property type="evidence" value="ECO:0007669"/>
    <property type="project" value="TreeGrafter"/>
</dbReference>
<sequence>MLDLCLSNCKIAPENIEYSIGINDGKIVSIKRSTIKAKKTIELNGKIVLPGLIDAHVHLRDPGFTYKEDFRSGTTAAAGGGFTTVLDMPNTKPPTNTAKTFKNKIRLGENKSLVDFGLHAGADNPEQIKKLAALKPASFKIFMDLFDDDFLMNIFGELSDLPEIDGIKTVVSLHAEDKEIVNRYTNMVKSKENLNPIAYVDARPPLAEEIAVSKAILLAKEFNLKMHVCHASTKKSLNLIKKAKFDGCNITSEVTPHHLFLDSSYIEQFGNFAKTNPPLRNKANKINLIDLYNVDIIGTDHAPHTISEKEENIWNAPPGIPGLETALPLILTQINRGKTSFEMLKKLLCENPAEIFNLKNKGFIKEGMDADFVVVDMKKEDIINPDNFYSKAHYSPFKGQKVQGLPIMTILRGEIVMKEGEVYETNGKFVYS</sequence>
<dbReference type="PROSITE" id="PS00482">
    <property type="entry name" value="DIHYDROOROTASE_1"/>
    <property type="match status" value="1"/>
</dbReference>
<feature type="binding site" evidence="5">
    <location>
        <position position="300"/>
    </location>
    <ligand>
        <name>Zn(2+)</name>
        <dbReference type="ChEBI" id="CHEBI:29105"/>
        <label>1</label>
    </ligand>
</feature>
<dbReference type="GO" id="GO:0044205">
    <property type="term" value="P:'de novo' UMP biosynthetic process"/>
    <property type="evidence" value="ECO:0007669"/>
    <property type="project" value="UniProtKB-UniRule"/>
</dbReference>
<reference evidence="8" key="1">
    <citation type="journal article" date="2022" name="Microbiol. Resour. Announc.">
        <title>Draft Genome Sequence of a Methanogenic Archaeon from West Spitsbergen Permafrost.</title>
        <authorList>
            <person name="Trubitsyn V."/>
            <person name="Rivkina E."/>
            <person name="Shcherbakova V."/>
        </authorList>
    </citation>
    <scope>NUCLEOTIDE SEQUENCE [LARGE SCALE GENOMIC DNA]</scope>
    <source>
        <strain evidence="8">VT</strain>
    </source>
</reference>
<keyword evidence="2 5" id="KW-0479">Metal-binding</keyword>
<dbReference type="RefSeq" id="WP_223790451.1">
    <property type="nucleotide sequence ID" value="NZ_JAIOUQ010000003.1"/>
</dbReference>
<dbReference type="FunFam" id="3.20.20.140:FF:000174">
    <property type="entry name" value="Dihydropyrimidinase-related protein 2"/>
    <property type="match status" value="1"/>
</dbReference>
<dbReference type="HAMAP" id="MF_00220_A">
    <property type="entry name" value="PyrC_classI_A"/>
    <property type="match status" value="1"/>
</dbReference>
<evidence type="ECO:0000313" key="8">
    <source>
        <dbReference type="Proteomes" id="UP000825933"/>
    </source>
</evidence>
<feature type="binding site" evidence="5">
    <location>
        <position position="58"/>
    </location>
    <ligand>
        <name>Zn(2+)</name>
        <dbReference type="ChEBI" id="CHEBI:29105"/>
        <label>1</label>
    </ligand>
</feature>
<feature type="binding site" evidence="5">
    <location>
        <position position="230"/>
    </location>
    <ligand>
        <name>Zn(2+)</name>
        <dbReference type="ChEBI" id="CHEBI:29105"/>
        <label>2</label>
    </ligand>
</feature>
<feature type="binding site" evidence="5">
    <location>
        <position position="90"/>
    </location>
    <ligand>
        <name>substrate</name>
    </ligand>
</feature>
<dbReference type="Gene3D" id="3.20.20.140">
    <property type="entry name" value="Metal-dependent hydrolases"/>
    <property type="match status" value="1"/>
</dbReference>
<dbReference type="EMBL" id="JAIOUQ010000003">
    <property type="protein sequence ID" value="MBZ2164779.1"/>
    <property type="molecule type" value="Genomic_DNA"/>
</dbReference>
<dbReference type="SUPFAM" id="SSF51556">
    <property type="entry name" value="Metallo-dependent hydrolases"/>
    <property type="match status" value="1"/>
</dbReference>
<feature type="binding site" evidence="5">
    <location>
        <position position="56"/>
    </location>
    <ligand>
        <name>Zn(2+)</name>
        <dbReference type="ChEBI" id="CHEBI:29105"/>
        <label>1</label>
    </ligand>
</feature>
<comment type="caution">
    <text evidence="7">The sequence shown here is derived from an EMBL/GenBank/DDBJ whole genome shotgun (WGS) entry which is preliminary data.</text>
</comment>
<comment type="catalytic activity">
    <reaction evidence="5">
        <text>(S)-dihydroorotate + H2O = N-carbamoyl-L-aspartate + H(+)</text>
        <dbReference type="Rhea" id="RHEA:24296"/>
        <dbReference type="ChEBI" id="CHEBI:15377"/>
        <dbReference type="ChEBI" id="CHEBI:15378"/>
        <dbReference type="ChEBI" id="CHEBI:30864"/>
        <dbReference type="ChEBI" id="CHEBI:32814"/>
        <dbReference type="EC" id="3.5.2.3"/>
    </reaction>
</comment>
<accession>A0A8T5UVT8</accession>
<name>A0A8T5UVT8_9EURY</name>